<comment type="similarity">
    <text evidence="2 10">Belongs to the enoyl-CoA hydratase/isomerase family.</text>
</comment>
<dbReference type="FunFam" id="3.90.226.10:FF:000009">
    <property type="entry name" value="Carnitinyl-CoA dehydratase"/>
    <property type="match status" value="1"/>
</dbReference>
<reference evidence="11 12" key="1">
    <citation type="journal article" date="2015" name="Genome Announc.">
        <title>Complete Genome Sequence of Corynebacterium camporealensis DSM 44610, Isolated from the Milk of a Manchega Sheep with Subclinical Mastitis.</title>
        <authorList>
            <person name="Ruckert C."/>
            <person name="Albersmeier A."/>
            <person name="Winkler A."/>
            <person name="Tauch A."/>
        </authorList>
    </citation>
    <scope>NUCLEOTIDE SEQUENCE [LARGE SCALE GENOMIC DNA]</scope>
    <source>
        <strain evidence="11 12">DSM 44610</strain>
    </source>
</reference>
<evidence type="ECO:0000256" key="7">
    <source>
        <dbReference type="ARBA" id="ARBA00023717"/>
    </source>
</evidence>
<dbReference type="EMBL" id="CP011311">
    <property type="protein sequence ID" value="AKE38532.1"/>
    <property type="molecule type" value="Genomic_DNA"/>
</dbReference>
<protein>
    <recommendedName>
        <fullName evidence="8">Probable enoyl-CoA hydratase EchA17</fullName>
        <ecNumber evidence="3">4.2.1.17</ecNumber>
    </recommendedName>
    <alternativeName>
        <fullName evidence="9">Probable enoyl-CoA hydratase echA17</fullName>
    </alternativeName>
</protein>
<name>A0A0F6QUZ9_9CORY</name>
<dbReference type="Pfam" id="PF00378">
    <property type="entry name" value="ECH_1"/>
    <property type="match status" value="1"/>
</dbReference>
<dbReference type="InterPro" id="IPR018376">
    <property type="entry name" value="Enoyl-CoA_hyd/isom_CS"/>
</dbReference>
<dbReference type="CDD" id="cd06558">
    <property type="entry name" value="crotonase-like"/>
    <property type="match status" value="1"/>
</dbReference>
<gene>
    <name evidence="11" type="primary">crt</name>
    <name evidence="11" type="ORF">UL81_02755</name>
</gene>
<dbReference type="RefSeq" id="WP_035106788.1">
    <property type="nucleotide sequence ID" value="NZ_CP011311.1"/>
</dbReference>
<dbReference type="InterPro" id="IPR029045">
    <property type="entry name" value="ClpP/crotonase-like_dom_sf"/>
</dbReference>
<dbReference type="OrthoDB" id="8452484at2"/>
<dbReference type="Gene3D" id="3.90.226.10">
    <property type="entry name" value="2-enoyl-CoA Hydratase, Chain A, domain 1"/>
    <property type="match status" value="1"/>
</dbReference>
<evidence type="ECO:0000256" key="1">
    <source>
        <dbReference type="ARBA" id="ARBA00002994"/>
    </source>
</evidence>
<dbReference type="PATRIC" id="fig|161896.4.peg.542"/>
<dbReference type="KEGG" id="ccj:UL81_02755"/>
<dbReference type="SUPFAM" id="SSF52096">
    <property type="entry name" value="ClpP/crotonase"/>
    <property type="match status" value="1"/>
</dbReference>
<proteinExistence type="inferred from homology"/>
<evidence type="ECO:0000256" key="9">
    <source>
        <dbReference type="ARBA" id="ARBA00073436"/>
    </source>
</evidence>
<comment type="catalytic activity">
    <reaction evidence="7">
        <text>a 4-saturated-(3S)-3-hydroxyacyl-CoA = a (3E)-enoyl-CoA + H2O</text>
        <dbReference type="Rhea" id="RHEA:20724"/>
        <dbReference type="ChEBI" id="CHEBI:15377"/>
        <dbReference type="ChEBI" id="CHEBI:58521"/>
        <dbReference type="ChEBI" id="CHEBI:137480"/>
        <dbReference type="EC" id="4.2.1.17"/>
    </reaction>
</comment>
<dbReference type="HOGENOM" id="CLU_009834_7_6_11"/>
<keyword evidence="4" id="KW-0276">Fatty acid metabolism</keyword>
<comment type="function">
    <text evidence="1">Could possibly oxidize fatty acids using specific components.</text>
</comment>
<comment type="catalytic activity">
    <reaction evidence="6">
        <text>a (3S)-3-hydroxyacyl-CoA = a (2E)-enoyl-CoA + H2O</text>
        <dbReference type="Rhea" id="RHEA:16105"/>
        <dbReference type="ChEBI" id="CHEBI:15377"/>
        <dbReference type="ChEBI" id="CHEBI:57318"/>
        <dbReference type="ChEBI" id="CHEBI:58856"/>
        <dbReference type="EC" id="4.2.1.17"/>
    </reaction>
</comment>
<dbReference type="Proteomes" id="UP000033566">
    <property type="component" value="Chromosome"/>
</dbReference>
<dbReference type="PANTHER" id="PTHR11941">
    <property type="entry name" value="ENOYL-COA HYDRATASE-RELATED"/>
    <property type="match status" value="1"/>
</dbReference>
<sequence>MPSQVTTEKRNGVGILTIEREGQLNALNVEVMDRISAALDEWEYDDEIDVVIFIGAGTRAFAAGADLQELASLSHQEVRERYPMAGLFDRIDNYRKPSIAAVNGIAFGGGFELALACDLRVASPTAEFRFPEVGLGIIPGAGGTQRLSRLLNESMATYLILSGEGLSAERAFEMGLVCRLDEDPLNSAIEIADTLRAKSLTAIRFARSAVKQINPSGHQKEQLYQGLAFASDDRTEGIDAFLSRRAPSFSATDAT</sequence>
<keyword evidence="12" id="KW-1185">Reference proteome</keyword>
<dbReference type="STRING" id="161896.UL81_02755"/>
<evidence type="ECO:0000256" key="8">
    <source>
        <dbReference type="ARBA" id="ARBA00039456"/>
    </source>
</evidence>
<evidence type="ECO:0000313" key="11">
    <source>
        <dbReference type="EMBL" id="AKE38532.1"/>
    </source>
</evidence>
<evidence type="ECO:0000256" key="6">
    <source>
        <dbReference type="ARBA" id="ARBA00023709"/>
    </source>
</evidence>
<evidence type="ECO:0000256" key="3">
    <source>
        <dbReference type="ARBA" id="ARBA00012076"/>
    </source>
</evidence>
<keyword evidence="4" id="KW-0443">Lipid metabolism</keyword>
<dbReference type="PROSITE" id="PS00166">
    <property type="entry name" value="ENOYL_COA_HYDRATASE"/>
    <property type="match status" value="1"/>
</dbReference>
<evidence type="ECO:0000256" key="2">
    <source>
        <dbReference type="ARBA" id="ARBA00005254"/>
    </source>
</evidence>
<keyword evidence="5 11" id="KW-0456">Lyase</keyword>
<evidence type="ECO:0000256" key="5">
    <source>
        <dbReference type="ARBA" id="ARBA00023239"/>
    </source>
</evidence>
<evidence type="ECO:0000256" key="4">
    <source>
        <dbReference type="ARBA" id="ARBA00022832"/>
    </source>
</evidence>
<organism evidence="11 12">
    <name type="scientific">Corynebacterium camporealensis</name>
    <dbReference type="NCBI Taxonomy" id="161896"/>
    <lineage>
        <taxon>Bacteria</taxon>
        <taxon>Bacillati</taxon>
        <taxon>Actinomycetota</taxon>
        <taxon>Actinomycetes</taxon>
        <taxon>Mycobacteriales</taxon>
        <taxon>Corynebacteriaceae</taxon>
        <taxon>Corynebacterium</taxon>
    </lineage>
</organism>
<dbReference type="GO" id="GO:0004300">
    <property type="term" value="F:enoyl-CoA hydratase activity"/>
    <property type="evidence" value="ECO:0007669"/>
    <property type="project" value="UniProtKB-EC"/>
</dbReference>
<accession>A0A0F6QUZ9</accession>
<evidence type="ECO:0000313" key="12">
    <source>
        <dbReference type="Proteomes" id="UP000033566"/>
    </source>
</evidence>
<dbReference type="AlphaFoldDB" id="A0A0F6QUZ9"/>
<dbReference type="EC" id="4.2.1.17" evidence="3"/>
<dbReference type="InterPro" id="IPR001753">
    <property type="entry name" value="Enoyl-CoA_hydra/iso"/>
</dbReference>
<dbReference type="GO" id="GO:0006635">
    <property type="term" value="P:fatty acid beta-oxidation"/>
    <property type="evidence" value="ECO:0007669"/>
    <property type="project" value="TreeGrafter"/>
</dbReference>
<evidence type="ECO:0000256" key="10">
    <source>
        <dbReference type="RuleBase" id="RU003707"/>
    </source>
</evidence>
<dbReference type="PANTHER" id="PTHR11941:SF54">
    <property type="entry name" value="ENOYL-COA HYDRATASE, MITOCHONDRIAL"/>
    <property type="match status" value="1"/>
</dbReference>